<keyword evidence="4" id="KW-0963">Cytoplasm</keyword>
<dbReference type="SUPFAM" id="SSF63520">
    <property type="entry name" value="PTS-regulatory domain, PRD"/>
    <property type="match status" value="2"/>
</dbReference>
<gene>
    <name evidence="16" type="ORF">ACFOEO_02910</name>
</gene>
<evidence type="ECO:0000256" key="5">
    <source>
        <dbReference type="ARBA" id="ARBA00022553"/>
    </source>
</evidence>
<dbReference type="InterPro" id="IPR002178">
    <property type="entry name" value="PTS_EIIA_type-2_dom"/>
</dbReference>
<feature type="domain" description="PRD" evidence="15">
    <location>
        <begin position="184"/>
        <end position="283"/>
    </location>
</feature>
<dbReference type="PROSITE" id="PS51094">
    <property type="entry name" value="PTS_EIIA_TYPE_2"/>
    <property type="match status" value="1"/>
</dbReference>
<dbReference type="Pfam" id="PF05043">
    <property type="entry name" value="Mga"/>
    <property type="match status" value="1"/>
</dbReference>
<evidence type="ECO:0000256" key="12">
    <source>
        <dbReference type="ARBA" id="ARBA00042072"/>
    </source>
</evidence>
<dbReference type="PROSITE" id="PS00372">
    <property type="entry name" value="PTS_EIIA_TYPE_2_HIS"/>
    <property type="match status" value="1"/>
</dbReference>
<organism evidence="16 17">
    <name type="scientific">Salinicoccus sesuvii</name>
    <dbReference type="NCBI Taxonomy" id="868281"/>
    <lineage>
        <taxon>Bacteria</taxon>
        <taxon>Bacillati</taxon>
        <taxon>Bacillota</taxon>
        <taxon>Bacilli</taxon>
        <taxon>Bacillales</taxon>
        <taxon>Staphylococcaceae</taxon>
        <taxon>Salinicoccus</taxon>
    </lineage>
</organism>
<keyword evidence="5" id="KW-0597">Phosphoprotein</keyword>
<evidence type="ECO:0000256" key="4">
    <source>
        <dbReference type="ARBA" id="ARBA00022490"/>
    </source>
</evidence>
<dbReference type="InterPro" id="IPR007737">
    <property type="entry name" value="Mga_HTH"/>
</dbReference>
<dbReference type="PANTHER" id="PTHR36203">
    <property type="entry name" value="ASCORBATE-SPECIFIC PTS SYSTEM EIIA COMPONENT"/>
    <property type="match status" value="1"/>
</dbReference>
<evidence type="ECO:0000256" key="8">
    <source>
        <dbReference type="ARBA" id="ARBA00022777"/>
    </source>
</evidence>
<evidence type="ECO:0000259" key="15">
    <source>
        <dbReference type="PROSITE" id="PS51372"/>
    </source>
</evidence>
<evidence type="ECO:0000256" key="11">
    <source>
        <dbReference type="ARBA" id="ARBA00041175"/>
    </source>
</evidence>
<dbReference type="SUPFAM" id="SSF55804">
    <property type="entry name" value="Phoshotransferase/anion transport protein"/>
    <property type="match status" value="1"/>
</dbReference>
<dbReference type="Gene3D" id="1.10.1790.10">
    <property type="entry name" value="PRD domain"/>
    <property type="match status" value="1"/>
</dbReference>
<evidence type="ECO:0000256" key="10">
    <source>
        <dbReference type="ARBA" id="ARBA00037387"/>
    </source>
</evidence>
<dbReference type="InterPro" id="IPR036388">
    <property type="entry name" value="WH-like_DNA-bd_sf"/>
</dbReference>
<dbReference type="Proteomes" id="UP001595637">
    <property type="component" value="Unassembled WGS sequence"/>
</dbReference>
<keyword evidence="3" id="KW-0813">Transport</keyword>
<keyword evidence="7" id="KW-0598">Phosphotransferase system</keyword>
<keyword evidence="17" id="KW-1185">Reference proteome</keyword>
<dbReference type="PROSITE" id="PS51372">
    <property type="entry name" value="PRD_2"/>
    <property type="match status" value="2"/>
</dbReference>
<dbReference type="PANTHER" id="PTHR36203:SF1">
    <property type="entry name" value="ASCORBATE-SPECIFIC PTS SYSTEM EIIA COMPONENT"/>
    <property type="match status" value="1"/>
</dbReference>
<keyword evidence="6" id="KW-0808">Transferase</keyword>
<dbReference type="InterPro" id="IPR013011">
    <property type="entry name" value="PTS_EIIB_2"/>
</dbReference>
<keyword evidence="9" id="KW-0010">Activator</keyword>
<evidence type="ECO:0000256" key="3">
    <source>
        <dbReference type="ARBA" id="ARBA00022448"/>
    </source>
</evidence>
<dbReference type="Gene3D" id="3.40.930.10">
    <property type="entry name" value="Mannitol-specific EII, Chain A"/>
    <property type="match status" value="1"/>
</dbReference>
<evidence type="ECO:0000256" key="2">
    <source>
        <dbReference type="ARBA" id="ARBA00011798"/>
    </source>
</evidence>
<evidence type="ECO:0000313" key="17">
    <source>
        <dbReference type="Proteomes" id="UP001595637"/>
    </source>
</evidence>
<comment type="subunit">
    <text evidence="2">Homodimer or homotrimer. Seems to be a monomer when not phosphorylated.</text>
</comment>
<evidence type="ECO:0000313" key="16">
    <source>
        <dbReference type="EMBL" id="MFC3387549.1"/>
    </source>
</evidence>
<dbReference type="InterPro" id="IPR011608">
    <property type="entry name" value="PRD"/>
</dbReference>
<dbReference type="EMBL" id="JBHRVQ010000001">
    <property type="protein sequence ID" value="MFC3387549.1"/>
    <property type="molecule type" value="Genomic_DNA"/>
</dbReference>
<dbReference type="PROSITE" id="PS51099">
    <property type="entry name" value="PTS_EIIB_TYPE_2"/>
    <property type="match status" value="1"/>
</dbReference>
<evidence type="ECO:0000256" key="9">
    <source>
        <dbReference type="ARBA" id="ARBA00023159"/>
    </source>
</evidence>
<name>A0ABV7N3S8_9STAP</name>
<dbReference type="InterPro" id="IPR051351">
    <property type="entry name" value="Ascorbate-PTS_EIIA_comp"/>
</dbReference>
<accession>A0ABV7N3S8</accession>
<evidence type="ECO:0000259" key="13">
    <source>
        <dbReference type="PROSITE" id="PS51094"/>
    </source>
</evidence>
<dbReference type="CDD" id="cd05568">
    <property type="entry name" value="PTS_IIB_bgl_like"/>
    <property type="match status" value="1"/>
</dbReference>
<reference evidence="17" key="1">
    <citation type="journal article" date="2019" name="Int. J. Syst. Evol. Microbiol.">
        <title>The Global Catalogue of Microorganisms (GCM) 10K type strain sequencing project: providing services to taxonomists for standard genome sequencing and annotation.</title>
        <authorList>
            <consortium name="The Broad Institute Genomics Platform"/>
            <consortium name="The Broad Institute Genome Sequencing Center for Infectious Disease"/>
            <person name="Wu L."/>
            <person name="Ma J."/>
        </authorList>
    </citation>
    <scope>NUCLEOTIDE SEQUENCE [LARGE SCALE GENOMIC DNA]</scope>
    <source>
        <strain evidence="17">CCM 7756</strain>
    </source>
</reference>
<dbReference type="RefSeq" id="WP_380651615.1">
    <property type="nucleotide sequence ID" value="NZ_JBHRVQ010000001.1"/>
</dbReference>
<feature type="domain" description="PRD" evidence="15">
    <location>
        <begin position="287"/>
        <end position="394"/>
    </location>
</feature>
<feature type="domain" description="PTS EIIB type-2" evidence="14">
    <location>
        <begin position="399"/>
        <end position="486"/>
    </location>
</feature>
<comment type="function">
    <text evidence="10">The phosphoenolpyruvate-dependent sugar phosphotransferase system (sugar PTS), a major carbohydrate active transport system, catalyzes the phosphorylation of incoming sugar substrates concomitantly with their translocation across the cell membrane. The enzyme II UlaABC PTS system is involved in ascorbate transport.</text>
</comment>
<proteinExistence type="predicted"/>
<comment type="caution">
    <text evidence="16">The sequence shown here is derived from an EMBL/GenBank/DDBJ whole genome shotgun (WGS) entry which is preliminary data.</text>
</comment>
<keyword evidence="8" id="KW-0418">Kinase</keyword>
<dbReference type="Gene3D" id="1.10.10.10">
    <property type="entry name" value="Winged helix-like DNA-binding domain superfamily/Winged helix DNA-binding domain"/>
    <property type="match status" value="1"/>
</dbReference>
<evidence type="ECO:0000256" key="6">
    <source>
        <dbReference type="ARBA" id="ARBA00022679"/>
    </source>
</evidence>
<evidence type="ECO:0000256" key="7">
    <source>
        <dbReference type="ARBA" id="ARBA00022683"/>
    </source>
</evidence>
<sequence length="683" mass="78728">MQLDERSGSILDELLKQPGVTSKELEKKYGLTRRQFGYSFNKINEFITSKNLPSIERSSQGNFIINQAVITNLKHDHEVSSAETNVYSEHQRQYIILLMLIGSHEALSLNHFSFDLDVSRNTILNDFKKVREIASDYSLKIKYSRVNGYFIEGEEFHIRQLLFNVIDTLIQMNGGERRVKSLIGIEEDELAEVKSRIENVECELSLKFTDEKLRTMPFDLLLVLRRIREGQTIEAFKISYKEISHTKEFEAAEEILHGTDISEQERLFITLHLLSTNVYWTDQLTEESIPHLKQALEDMLRIFENTACITLQEREELLDKLLMHVTPAYYRIKYHLTETADVKSFIVQDYRELFHLIDQSTSPLEKLIGSKIPDNEVAYLTMLIGGWMRRQGESLRQKTKAIVVCPKGVSVSRLMFIELKELFPEFVFLDSLSVREFYDYTLDFDVIFSPVFLETKKKLFLASSYLKQEEKNRLRRQVMLEVQGHTVHEINVHEILNIVRKYSDIKNESQLAKDLQQYITHDDIGNDSRHKSVYAYNLDELITSHRIDRVPSVASFEAAVRHCASPLVASGDIEQRYVEKMVAQNTEDNAYIILGEGVAIPHAAPEDGVNSVSMSLLKIDEGIEFAGSMIYVVVVIAAVDKEMHLKALLQLKDLAQSKKGRKALFDAETDQEICKVIQKHSVE</sequence>
<evidence type="ECO:0000259" key="14">
    <source>
        <dbReference type="PROSITE" id="PS51099"/>
    </source>
</evidence>
<dbReference type="Pfam" id="PF00359">
    <property type="entry name" value="PTS_EIIA_2"/>
    <property type="match status" value="1"/>
</dbReference>
<feature type="domain" description="PTS EIIA type-2" evidence="13">
    <location>
        <begin position="540"/>
        <end position="680"/>
    </location>
</feature>
<comment type="subcellular location">
    <subcellularLocation>
        <location evidence="1">Cytoplasm</location>
    </subcellularLocation>
</comment>
<protein>
    <recommendedName>
        <fullName evidence="11">Ascorbate-specific PTS system EIIA component</fullName>
    </recommendedName>
    <alternativeName>
        <fullName evidence="12">Ascorbate-specific phosphotransferase enzyme IIA component</fullName>
    </alternativeName>
</protein>
<dbReference type="InterPro" id="IPR036634">
    <property type="entry name" value="PRD_sf"/>
</dbReference>
<evidence type="ECO:0000256" key="1">
    <source>
        <dbReference type="ARBA" id="ARBA00004496"/>
    </source>
</evidence>
<dbReference type="Pfam" id="PF00874">
    <property type="entry name" value="PRD"/>
    <property type="match status" value="2"/>
</dbReference>
<dbReference type="InterPro" id="IPR016152">
    <property type="entry name" value="PTrfase/Anion_transptr"/>
</dbReference>